<dbReference type="InterPro" id="IPR032867">
    <property type="entry name" value="DYW_dom"/>
</dbReference>
<feature type="domain" description="DYW" evidence="5">
    <location>
        <begin position="634"/>
        <end position="726"/>
    </location>
</feature>
<feature type="repeat" description="PPR" evidence="4">
    <location>
        <begin position="116"/>
        <end position="150"/>
    </location>
</feature>
<proteinExistence type="inferred from homology"/>
<accession>A0AAE1RZR5</accession>
<dbReference type="Gene3D" id="1.25.40.10">
    <property type="entry name" value="Tetratricopeptide repeat domain"/>
    <property type="match status" value="4"/>
</dbReference>
<comment type="caution">
    <text evidence="6">The sequence shown here is derived from an EMBL/GenBank/DDBJ whole genome shotgun (WGS) entry which is preliminary data.</text>
</comment>
<organism evidence="6 7">
    <name type="scientific">Anisodus tanguticus</name>
    <dbReference type="NCBI Taxonomy" id="243964"/>
    <lineage>
        <taxon>Eukaryota</taxon>
        <taxon>Viridiplantae</taxon>
        <taxon>Streptophyta</taxon>
        <taxon>Embryophyta</taxon>
        <taxon>Tracheophyta</taxon>
        <taxon>Spermatophyta</taxon>
        <taxon>Magnoliopsida</taxon>
        <taxon>eudicotyledons</taxon>
        <taxon>Gunneridae</taxon>
        <taxon>Pentapetalae</taxon>
        <taxon>asterids</taxon>
        <taxon>lamiids</taxon>
        <taxon>Solanales</taxon>
        <taxon>Solanaceae</taxon>
        <taxon>Solanoideae</taxon>
        <taxon>Hyoscyameae</taxon>
        <taxon>Anisodus</taxon>
    </lineage>
</organism>
<dbReference type="Pfam" id="PF14432">
    <property type="entry name" value="DYW_deaminase"/>
    <property type="match status" value="1"/>
</dbReference>
<dbReference type="PROSITE" id="PS51375">
    <property type="entry name" value="PPR"/>
    <property type="match status" value="4"/>
</dbReference>
<gene>
    <name evidence="6" type="ORF">RND71_019778</name>
</gene>
<feature type="repeat" description="PPR" evidence="4">
    <location>
        <begin position="419"/>
        <end position="453"/>
    </location>
</feature>
<reference evidence="6" key="1">
    <citation type="submission" date="2023-12" db="EMBL/GenBank/DDBJ databases">
        <title>Genome assembly of Anisodus tanguticus.</title>
        <authorList>
            <person name="Wang Y.-J."/>
        </authorList>
    </citation>
    <scope>NUCLEOTIDE SEQUENCE</scope>
    <source>
        <strain evidence="6">KB-2021</strain>
        <tissue evidence="6">Leaf</tissue>
    </source>
</reference>
<dbReference type="NCBIfam" id="TIGR00756">
    <property type="entry name" value="PPR"/>
    <property type="match status" value="4"/>
</dbReference>
<keyword evidence="7" id="KW-1185">Reference proteome</keyword>
<dbReference type="FunFam" id="1.25.40.10:FF:000090">
    <property type="entry name" value="Pentatricopeptide repeat-containing protein, chloroplastic"/>
    <property type="match status" value="1"/>
</dbReference>
<name>A0AAE1RZR5_9SOLA</name>
<comment type="similarity">
    <text evidence="1">Belongs to the PPR family. PCMP-H subfamily.</text>
</comment>
<dbReference type="InterPro" id="IPR046960">
    <property type="entry name" value="PPR_At4g14850-like_plant"/>
</dbReference>
<dbReference type="EMBL" id="JAVYJV010000010">
    <property type="protein sequence ID" value="KAK4360826.1"/>
    <property type="molecule type" value="Genomic_DNA"/>
</dbReference>
<dbReference type="InterPro" id="IPR002885">
    <property type="entry name" value="PPR_rpt"/>
</dbReference>
<dbReference type="InterPro" id="IPR011990">
    <property type="entry name" value="TPR-like_helical_dom_sf"/>
</dbReference>
<dbReference type="Pfam" id="PF01535">
    <property type="entry name" value="PPR"/>
    <property type="match status" value="2"/>
</dbReference>
<feature type="repeat" description="PPR" evidence="4">
    <location>
        <begin position="317"/>
        <end position="347"/>
    </location>
</feature>
<dbReference type="PANTHER" id="PTHR47926">
    <property type="entry name" value="PENTATRICOPEPTIDE REPEAT-CONTAINING PROTEIN"/>
    <property type="match status" value="1"/>
</dbReference>
<evidence type="ECO:0000256" key="2">
    <source>
        <dbReference type="ARBA" id="ARBA00022737"/>
    </source>
</evidence>
<evidence type="ECO:0000313" key="6">
    <source>
        <dbReference type="EMBL" id="KAK4360826.1"/>
    </source>
</evidence>
<evidence type="ECO:0000256" key="3">
    <source>
        <dbReference type="ARBA" id="ARBA00061659"/>
    </source>
</evidence>
<dbReference type="Pfam" id="PF20431">
    <property type="entry name" value="E_motif"/>
    <property type="match status" value="1"/>
</dbReference>
<comment type="similarity">
    <text evidence="3">Belongs to the PPR family. PCMP-E subfamily.</text>
</comment>
<dbReference type="Pfam" id="PF13041">
    <property type="entry name" value="PPR_2"/>
    <property type="match status" value="2"/>
</dbReference>
<dbReference type="InterPro" id="IPR046848">
    <property type="entry name" value="E_motif"/>
</dbReference>
<keyword evidence="2" id="KW-0677">Repeat</keyword>
<dbReference type="PANTHER" id="PTHR47926:SF342">
    <property type="entry name" value="TETRATRICOPEPTIDE-LIKE HELICAL DOMAIN-CONTAINING PROTEIN-RELATED"/>
    <property type="match status" value="1"/>
</dbReference>
<dbReference type="GO" id="GO:0003723">
    <property type="term" value="F:RNA binding"/>
    <property type="evidence" value="ECO:0007669"/>
    <property type="project" value="InterPro"/>
</dbReference>
<evidence type="ECO:0000259" key="5">
    <source>
        <dbReference type="Pfam" id="PF14432"/>
    </source>
</evidence>
<protein>
    <recommendedName>
        <fullName evidence="5">DYW domain-containing protein</fullName>
    </recommendedName>
</protein>
<evidence type="ECO:0000313" key="7">
    <source>
        <dbReference type="Proteomes" id="UP001291623"/>
    </source>
</evidence>
<evidence type="ECO:0000256" key="4">
    <source>
        <dbReference type="PROSITE-ProRule" id="PRU00708"/>
    </source>
</evidence>
<dbReference type="GO" id="GO:0009451">
    <property type="term" value="P:RNA modification"/>
    <property type="evidence" value="ECO:0007669"/>
    <property type="project" value="InterPro"/>
</dbReference>
<feature type="repeat" description="PPR" evidence="4">
    <location>
        <begin position="217"/>
        <end position="247"/>
    </location>
</feature>
<dbReference type="Proteomes" id="UP001291623">
    <property type="component" value="Unassembled WGS sequence"/>
</dbReference>
<dbReference type="AlphaFoldDB" id="A0AAE1RZR5"/>
<dbReference type="GO" id="GO:0008270">
    <property type="term" value="F:zinc ion binding"/>
    <property type="evidence" value="ECO:0007669"/>
    <property type="project" value="InterPro"/>
</dbReference>
<sequence>MRPRVDTYNMNPHSYPYRDEMIRFSTLVSSYTWRQYVTQPNLKISHIPHFNATELWHASLLQRLKEPKHIEQVHAHIVTSGLSHNTRLCNTLMNSYASCRYISETHKIFSLIEHKNLVSWTILINGFTKNSLLIEAIEAFRQIVSCGLMPNAITISSILPAIGKLRLTRIGKSIHCYWVKQENGCNVFVQSALVHMYSKLGCTIAAQYVFDNMSERNVVSWNAIISAYSNNGLVEEAIQLFNLMRRRLSVDIFTILSLVNAAFGVGDLHKVAQIHGLVVKSGYGNSQRVETGLIEMYIDVNCVDDAYCIFCYMPVKDVVAWTLMLTGFVKSGKWSMAVEHFNQMTATEEVELDSVALIAILSGCSSSGALQQGRRVHGLVIRIGFEGNTFLGSSIIDMYATCAELGDARRFFEGMAEKDAACWNALIGGNGMHGYGNDAIDLFLKMKDLGIDPNESTLVCVLSACGHAGLVDQGLYIFENMVSRWNIFPNQKHYACVVDLLGRAGRLNDAYSVIKNMHLQPGLDVYGALLGACKTHGNIELGVEVSQRLLELKPDDAGYYILLSNIYALSGNLDGVKSTRLLLRSKTLKKDPGLSSIEINGAVYTFMASEKDNPLYPEISWFLKDLIFIIQKEGYVPDLKSVYQDVADDLKKEILYHHSEKLAIAFGLMRTKPGTIIRVTKNLRACNDCHSLCKYISKVFERTLVIKDKNRFHIFHGGNCSCGDYW</sequence>
<evidence type="ECO:0000256" key="1">
    <source>
        <dbReference type="ARBA" id="ARBA00006643"/>
    </source>
</evidence>
<dbReference type="FunFam" id="1.25.40.10:FF:000196">
    <property type="entry name" value="Pentatricopeptide repeat-containing protein At4g14850"/>
    <property type="match status" value="1"/>
</dbReference>